<comment type="catalytic activity">
    <reaction evidence="1">
        <text>O-phospho-L-seryl-[protein] + H2O = L-seryl-[protein] + phosphate</text>
        <dbReference type="Rhea" id="RHEA:20629"/>
        <dbReference type="Rhea" id="RHEA-COMP:9863"/>
        <dbReference type="Rhea" id="RHEA-COMP:11604"/>
        <dbReference type="ChEBI" id="CHEBI:15377"/>
        <dbReference type="ChEBI" id="CHEBI:29999"/>
        <dbReference type="ChEBI" id="CHEBI:43474"/>
        <dbReference type="ChEBI" id="CHEBI:83421"/>
        <dbReference type="EC" id="3.1.3.16"/>
    </reaction>
</comment>
<comment type="cofactor">
    <cofactor evidence="1">
        <name>Mg(2+)</name>
        <dbReference type="ChEBI" id="CHEBI:18420"/>
    </cofactor>
</comment>
<sequence length="321" mass="35150">MLLCASRRVAATIPQRTGSCSLYSLHVAARWAGKPPQKPKVPLRPFILNPDIVAWRDKTLAALGGAGTTAGDDFLFTRTFDQRFVLAVADGVSGWSDQGIDPAQFSQALLYYAHLHSSAAPHPQDCLQQAYDSVLADNQVNLGSSTACILSLDAASGLLTSANLGDSGFCIVRDNAIAYTSPVQAHYFNCPYQLSKYKIGRGRNLLYNTSAMDSPRAADVHEQTLRDGDIIIAYTDGIFDNVWLDEMAQICNLVLKRPESDSGDTQAQLIALNIAHHTRKRMFSDDETPFEVEARRNRINFPGGKVDDATVIVVMVKERTD</sequence>
<protein>
    <recommendedName>
        <fullName evidence="1">Protein phosphatase</fullName>
        <ecNumber evidence="1">3.1.3.16</ecNumber>
    </recommendedName>
</protein>
<dbReference type="Proteomes" id="UP000815677">
    <property type="component" value="Unassembled WGS sequence"/>
</dbReference>
<dbReference type="SUPFAM" id="SSF81606">
    <property type="entry name" value="PP2C-like"/>
    <property type="match status" value="1"/>
</dbReference>
<dbReference type="InterPro" id="IPR039123">
    <property type="entry name" value="PPTC7"/>
</dbReference>
<dbReference type="Gene3D" id="3.60.40.10">
    <property type="entry name" value="PPM-type phosphatase domain"/>
    <property type="match status" value="1"/>
</dbReference>
<organism evidence="3 4">
    <name type="scientific">Mycena chlorophos</name>
    <name type="common">Agaric fungus</name>
    <name type="synonym">Agaricus chlorophos</name>
    <dbReference type="NCBI Taxonomy" id="658473"/>
    <lineage>
        <taxon>Eukaryota</taxon>
        <taxon>Fungi</taxon>
        <taxon>Dikarya</taxon>
        <taxon>Basidiomycota</taxon>
        <taxon>Agaricomycotina</taxon>
        <taxon>Agaricomycetes</taxon>
        <taxon>Agaricomycetidae</taxon>
        <taxon>Agaricales</taxon>
        <taxon>Marasmiineae</taxon>
        <taxon>Mycenaceae</taxon>
        <taxon>Mycena</taxon>
    </lineage>
</organism>
<evidence type="ECO:0000313" key="3">
    <source>
        <dbReference type="EMBL" id="GAT58689.1"/>
    </source>
</evidence>
<keyword evidence="4" id="KW-1185">Reference proteome</keyword>
<keyword evidence="1" id="KW-0464">Manganese</keyword>
<keyword evidence="1" id="KW-0378">Hydrolase</keyword>
<keyword evidence="1" id="KW-0479">Metal-binding</keyword>
<name>A0ABQ0M6K5_MYCCL</name>
<keyword evidence="1" id="KW-0460">Magnesium</keyword>
<comment type="similarity">
    <text evidence="1">Belongs to the PP2C family.</text>
</comment>
<evidence type="ECO:0000259" key="2">
    <source>
        <dbReference type="PROSITE" id="PS51746"/>
    </source>
</evidence>
<proteinExistence type="inferred from homology"/>
<accession>A0ABQ0M6K5</accession>
<comment type="catalytic activity">
    <reaction evidence="1">
        <text>O-phospho-L-threonyl-[protein] + H2O = L-threonyl-[protein] + phosphate</text>
        <dbReference type="Rhea" id="RHEA:47004"/>
        <dbReference type="Rhea" id="RHEA-COMP:11060"/>
        <dbReference type="Rhea" id="RHEA-COMP:11605"/>
        <dbReference type="ChEBI" id="CHEBI:15377"/>
        <dbReference type="ChEBI" id="CHEBI:30013"/>
        <dbReference type="ChEBI" id="CHEBI:43474"/>
        <dbReference type="ChEBI" id="CHEBI:61977"/>
        <dbReference type="EC" id="3.1.3.16"/>
    </reaction>
</comment>
<dbReference type="InterPro" id="IPR036457">
    <property type="entry name" value="PPM-type-like_dom_sf"/>
</dbReference>
<reference evidence="3" key="1">
    <citation type="submission" date="2014-09" db="EMBL/GenBank/DDBJ databases">
        <title>Genome sequence of the luminous mushroom Mycena chlorophos for searching fungal bioluminescence genes.</title>
        <authorList>
            <person name="Tanaka Y."/>
            <person name="Kasuga D."/>
            <person name="Oba Y."/>
            <person name="Hase S."/>
            <person name="Sato K."/>
            <person name="Oba Y."/>
            <person name="Sakakibara Y."/>
        </authorList>
    </citation>
    <scope>NUCLEOTIDE SEQUENCE</scope>
</reference>
<evidence type="ECO:0000256" key="1">
    <source>
        <dbReference type="RuleBase" id="RU366020"/>
    </source>
</evidence>
<dbReference type="SMART" id="SM00331">
    <property type="entry name" value="PP2C_SIG"/>
    <property type="match status" value="1"/>
</dbReference>
<dbReference type="InterPro" id="IPR001932">
    <property type="entry name" value="PPM-type_phosphatase-like_dom"/>
</dbReference>
<dbReference type="PANTHER" id="PTHR12320:SF1">
    <property type="entry name" value="PROTEIN PHOSPHATASE PTC7 HOMOLOG"/>
    <property type="match status" value="1"/>
</dbReference>
<dbReference type="PANTHER" id="PTHR12320">
    <property type="entry name" value="PROTEIN PHOSPHATASE 2C"/>
    <property type="match status" value="1"/>
</dbReference>
<comment type="cofactor">
    <cofactor evidence="1">
        <name>Mn(2+)</name>
        <dbReference type="ChEBI" id="CHEBI:29035"/>
    </cofactor>
</comment>
<dbReference type="SMART" id="SM00332">
    <property type="entry name" value="PP2Cc"/>
    <property type="match status" value="1"/>
</dbReference>
<dbReference type="PROSITE" id="PS51746">
    <property type="entry name" value="PPM_2"/>
    <property type="match status" value="1"/>
</dbReference>
<feature type="domain" description="PPM-type phosphatase" evidence="2">
    <location>
        <begin position="57"/>
        <end position="316"/>
    </location>
</feature>
<gene>
    <name evidence="3" type="ORF">MCHLO_15088</name>
</gene>
<evidence type="ECO:0000313" key="4">
    <source>
        <dbReference type="Proteomes" id="UP000815677"/>
    </source>
</evidence>
<dbReference type="EC" id="3.1.3.16" evidence="1"/>
<dbReference type="EMBL" id="DF849761">
    <property type="protein sequence ID" value="GAT58689.1"/>
    <property type="molecule type" value="Genomic_DNA"/>
</dbReference>
<keyword evidence="1" id="KW-0904">Protein phosphatase</keyword>